<dbReference type="EMBL" id="JACHJV010000001">
    <property type="protein sequence ID" value="MBB4924667.1"/>
    <property type="molecule type" value="Genomic_DNA"/>
</dbReference>
<dbReference type="FunFam" id="3.20.20.100:FF:000004">
    <property type="entry name" value="Oxidoreductase, aldo/keto reductase"/>
    <property type="match status" value="1"/>
</dbReference>
<keyword evidence="1" id="KW-0560">Oxidoreductase</keyword>
<dbReference type="Proteomes" id="UP000540506">
    <property type="component" value="Unassembled WGS sequence"/>
</dbReference>
<keyword evidence="4" id="KW-1185">Reference proteome</keyword>
<reference evidence="3 4" key="1">
    <citation type="submission" date="2020-08" db="EMBL/GenBank/DDBJ databases">
        <title>Sequencing the genomes of 1000 actinobacteria strains.</title>
        <authorList>
            <person name="Klenk H.-P."/>
        </authorList>
    </citation>
    <scope>NUCLEOTIDE SEQUENCE [LARGE SCALE GENOMIC DNA]</scope>
    <source>
        <strain evidence="3 4">DSM 41654</strain>
    </source>
</reference>
<dbReference type="SUPFAM" id="SSF51430">
    <property type="entry name" value="NAD(P)-linked oxidoreductase"/>
    <property type="match status" value="1"/>
</dbReference>
<dbReference type="InterPro" id="IPR050523">
    <property type="entry name" value="AKR_Detox_Biosynth"/>
</dbReference>
<dbReference type="AlphaFoldDB" id="A0A7W7R3B9"/>
<evidence type="ECO:0000313" key="4">
    <source>
        <dbReference type="Proteomes" id="UP000540506"/>
    </source>
</evidence>
<dbReference type="Gene3D" id="3.20.20.100">
    <property type="entry name" value="NADP-dependent oxidoreductase domain"/>
    <property type="match status" value="1"/>
</dbReference>
<proteinExistence type="predicted"/>
<evidence type="ECO:0000256" key="1">
    <source>
        <dbReference type="ARBA" id="ARBA00023002"/>
    </source>
</evidence>
<dbReference type="Pfam" id="PF00248">
    <property type="entry name" value="Aldo_ket_red"/>
    <property type="match status" value="1"/>
</dbReference>
<dbReference type="RefSeq" id="WP_184936584.1">
    <property type="nucleotide sequence ID" value="NZ_JACHJV010000001.1"/>
</dbReference>
<evidence type="ECO:0000259" key="2">
    <source>
        <dbReference type="Pfam" id="PF00248"/>
    </source>
</evidence>
<dbReference type="InterPro" id="IPR036812">
    <property type="entry name" value="NAD(P)_OxRdtase_dom_sf"/>
</dbReference>
<sequence length="321" mass="33784">MTDIQQVPAAVPLGRSELTVFPFSLGGNVFGWTADEAQSFAVLDAYAAAGGDFVDTADVYSAWAPGNQGGESETILGNWLRSRGNREQIVVATKVGQHPEAQGLSAANIRSATEASLRRLGIERIDLLYTHRDDLETPVAEIIGTLDELVREGKVRQIAASNLSAERLAASLAFSDQQGLAKYVAIQPHYNLVSRGTYEGELAAVVAEHGLSAIPYFALAAGFLTGKYRPGGPSVASARAEGAARYLDDPRALRVLTALDTVAAAHQVEPATIALAWLIAQPTVAAPIASARTVEQLAPLLAATTLRLTADELALLDTASA</sequence>
<dbReference type="GO" id="GO:0005829">
    <property type="term" value="C:cytosol"/>
    <property type="evidence" value="ECO:0007669"/>
    <property type="project" value="UniProtKB-ARBA"/>
</dbReference>
<dbReference type="InterPro" id="IPR023210">
    <property type="entry name" value="NADP_OxRdtase_dom"/>
</dbReference>
<comment type="caution">
    <text evidence="3">The sequence shown here is derived from an EMBL/GenBank/DDBJ whole genome shotgun (WGS) entry which is preliminary data.</text>
</comment>
<dbReference type="PANTHER" id="PTHR43364">
    <property type="entry name" value="NADH-SPECIFIC METHYLGLYOXAL REDUCTASE-RELATED"/>
    <property type="match status" value="1"/>
</dbReference>
<name>A0A7W7R3B9_KITKI</name>
<dbReference type="CDD" id="cd19081">
    <property type="entry name" value="AKR_AKR9C1"/>
    <property type="match status" value="1"/>
</dbReference>
<protein>
    <submittedName>
        <fullName evidence="3">Aryl-alcohol dehydrogenase-like predicted oxidoreductase</fullName>
    </submittedName>
</protein>
<dbReference type="PANTHER" id="PTHR43364:SF6">
    <property type="entry name" value="OXIDOREDUCTASE-RELATED"/>
    <property type="match status" value="1"/>
</dbReference>
<organism evidence="3 4">
    <name type="scientific">Kitasatospora kifunensis</name>
    <name type="common">Streptomyces kifunensis</name>
    <dbReference type="NCBI Taxonomy" id="58351"/>
    <lineage>
        <taxon>Bacteria</taxon>
        <taxon>Bacillati</taxon>
        <taxon>Actinomycetota</taxon>
        <taxon>Actinomycetes</taxon>
        <taxon>Kitasatosporales</taxon>
        <taxon>Streptomycetaceae</taxon>
        <taxon>Kitasatospora</taxon>
    </lineage>
</organism>
<dbReference type="GO" id="GO:0016491">
    <property type="term" value="F:oxidoreductase activity"/>
    <property type="evidence" value="ECO:0007669"/>
    <property type="project" value="UniProtKB-KW"/>
</dbReference>
<accession>A0A7W7R3B9</accession>
<feature type="domain" description="NADP-dependent oxidoreductase" evidence="2">
    <location>
        <begin position="24"/>
        <end position="319"/>
    </location>
</feature>
<evidence type="ECO:0000313" key="3">
    <source>
        <dbReference type="EMBL" id="MBB4924667.1"/>
    </source>
</evidence>
<gene>
    <name evidence="3" type="ORF">FHR34_003660</name>
</gene>